<evidence type="ECO:0000256" key="1">
    <source>
        <dbReference type="SAM" id="SignalP"/>
    </source>
</evidence>
<evidence type="ECO:0000313" key="3">
    <source>
        <dbReference type="EMBL" id="GHD34355.1"/>
    </source>
</evidence>
<dbReference type="PIRSF" id="PIRSF029811">
    <property type="entry name" value="UCP029811"/>
    <property type="match status" value="1"/>
</dbReference>
<dbReference type="EMBL" id="BMYM01000002">
    <property type="protein sequence ID" value="GHD34355.1"/>
    <property type="molecule type" value="Genomic_DNA"/>
</dbReference>
<dbReference type="SMART" id="SM00867">
    <property type="entry name" value="YceI"/>
    <property type="match status" value="1"/>
</dbReference>
<dbReference type="Gene3D" id="2.40.128.110">
    <property type="entry name" value="Lipid/polyisoprenoid-binding, YceI-like"/>
    <property type="match status" value="1"/>
</dbReference>
<dbReference type="AlphaFoldDB" id="A0A918XIU2"/>
<gene>
    <name evidence="3" type="ORF">GCM10007053_19920</name>
</gene>
<dbReference type="InterPro" id="IPR027016">
    <property type="entry name" value="UCP029811"/>
</dbReference>
<sequence length="193" mass="20151">MFRAIAASVLLCVSSLASAQWQIDNDSSTVNFISIKNDLVAETHSFGSLAGHIGDDGAVELAIDLDSVETLIPIRNERMRELLFETRQYPTASVSAQVDPAMIASALAGDVLATTVQVGLSLHGQDALVEVPVQVSAQAGAFISVVSTRPVIINAANFGLDGGIVALREIAGLNAIASAVPVTLNLRFVPDGR</sequence>
<comment type="caution">
    <text evidence="3">The sequence shown here is derived from an EMBL/GenBank/DDBJ whole genome shotgun (WGS) entry which is preliminary data.</text>
</comment>
<keyword evidence="4" id="KW-1185">Reference proteome</keyword>
<name>A0A918XIU2_9GAMM</name>
<proteinExistence type="predicted"/>
<feature type="domain" description="Lipid/polyisoprenoid-binding YceI-like" evidence="2">
    <location>
        <begin position="20"/>
        <end position="189"/>
    </location>
</feature>
<dbReference type="InterPro" id="IPR036761">
    <property type="entry name" value="TTHA0802/YceI-like_sf"/>
</dbReference>
<feature type="chain" id="PRO_5037345226" description="Lipid/polyisoprenoid-binding YceI-like domain-containing protein" evidence="1">
    <location>
        <begin position="20"/>
        <end position="193"/>
    </location>
</feature>
<organism evidence="3 4">
    <name type="scientific">Parahalioglobus pacificus</name>
    <dbReference type="NCBI Taxonomy" id="930806"/>
    <lineage>
        <taxon>Bacteria</taxon>
        <taxon>Pseudomonadati</taxon>
        <taxon>Pseudomonadota</taxon>
        <taxon>Gammaproteobacteria</taxon>
        <taxon>Cellvibrionales</taxon>
        <taxon>Halieaceae</taxon>
        <taxon>Parahalioglobus</taxon>
    </lineage>
</organism>
<feature type="signal peptide" evidence="1">
    <location>
        <begin position="1"/>
        <end position="19"/>
    </location>
</feature>
<reference evidence="3" key="2">
    <citation type="submission" date="2020-09" db="EMBL/GenBank/DDBJ databases">
        <authorList>
            <person name="Sun Q."/>
            <person name="Kim S."/>
        </authorList>
    </citation>
    <scope>NUCLEOTIDE SEQUENCE</scope>
    <source>
        <strain evidence="3">KCTC 23430</strain>
    </source>
</reference>
<dbReference type="Proteomes" id="UP000644693">
    <property type="component" value="Unassembled WGS sequence"/>
</dbReference>
<reference evidence="3" key="1">
    <citation type="journal article" date="2014" name="Int. J. Syst. Evol. Microbiol.">
        <title>Complete genome sequence of Corynebacterium casei LMG S-19264T (=DSM 44701T), isolated from a smear-ripened cheese.</title>
        <authorList>
            <consortium name="US DOE Joint Genome Institute (JGI-PGF)"/>
            <person name="Walter F."/>
            <person name="Albersmeier A."/>
            <person name="Kalinowski J."/>
            <person name="Ruckert C."/>
        </authorList>
    </citation>
    <scope>NUCLEOTIDE SEQUENCE</scope>
    <source>
        <strain evidence="3">KCTC 23430</strain>
    </source>
</reference>
<dbReference type="SUPFAM" id="SSF101874">
    <property type="entry name" value="YceI-like"/>
    <property type="match status" value="1"/>
</dbReference>
<protein>
    <recommendedName>
        <fullName evidence="2">Lipid/polyisoprenoid-binding YceI-like domain-containing protein</fullName>
    </recommendedName>
</protein>
<dbReference type="InterPro" id="IPR007372">
    <property type="entry name" value="Lipid/polyisoprenoid-bd_YceI"/>
</dbReference>
<evidence type="ECO:0000313" key="4">
    <source>
        <dbReference type="Proteomes" id="UP000644693"/>
    </source>
</evidence>
<dbReference type="Pfam" id="PF04264">
    <property type="entry name" value="YceI"/>
    <property type="match status" value="1"/>
</dbReference>
<dbReference type="RefSeq" id="WP_189477655.1">
    <property type="nucleotide sequence ID" value="NZ_BMYM01000002.1"/>
</dbReference>
<keyword evidence="1" id="KW-0732">Signal</keyword>
<evidence type="ECO:0000259" key="2">
    <source>
        <dbReference type="SMART" id="SM00867"/>
    </source>
</evidence>
<accession>A0A918XIU2</accession>